<gene>
    <name evidence="4" type="ORF">VSS16_24775</name>
</gene>
<evidence type="ECO:0000259" key="3">
    <source>
        <dbReference type="Pfam" id="PF01648"/>
    </source>
</evidence>
<evidence type="ECO:0000256" key="1">
    <source>
        <dbReference type="ARBA" id="ARBA00010990"/>
    </source>
</evidence>
<reference evidence="4 5" key="1">
    <citation type="submission" date="2024-01" db="EMBL/GenBank/DDBJ databases">
        <title>Genome mining of biosynthetic gene clusters to explore secondary metabolites of Streptomyces sp.</title>
        <authorList>
            <person name="Baig A."/>
            <person name="Ajitkumar Shintre N."/>
            <person name="Kumar H."/>
            <person name="Anbarasu A."/>
            <person name="Ramaiah S."/>
        </authorList>
    </citation>
    <scope>NUCLEOTIDE SEQUENCE [LARGE SCALE GENOMIC DNA]</scope>
    <source>
        <strain evidence="4 5">A57</strain>
    </source>
</reference>
<protein>
    <submittedName>
        <fullName evidence="4">4'-phosphopantetheinyl transferase superfamily protein</fullName>
    </submittedName>
</protein>
<accession>A0ABV5EGB8</accession>
<organism evidence="4 5">
    <name type="scientific">Streptomyces broussonetiae</name>
    <dbReference type="NCBI Taxonomy" id="2686304"/>
    <lineage>
        <taxon>Bacteria</taxon>
        <taxon>Bacillati</taxon>
        <taxon>Actinomycetota</taxon>
        <taxon>Actinomycetes</taxon>
        <taxon>Kitasatosporales</taxon>
        <taxon>Streptomycetaceae</taxon>
        <taxon>Streptomyces</taxon>
    </lineage>
</organism>
<dbReference type="RefSeq" id="WP_376734493.1">
    <property type="nucleotide sequence ID" value="NZ_JAYMRP010000025.1"/>
</dbReference>
<proteinExistence type="inferred from homology"/>
<evidence type="ECO:0000256" key="2">
    <source>
        <dbReference type="ARBA" id="ARBA00022679"/>
    </source>
</evidence>
<dbReference type="SUPFAM" id="SSF56214">
    <property type="entry name" value="4'-phosphopantetheinyl transferase"/>
    <property type="match status" value="2"/>
</dbReference>
<evidence type="ECO:0000313" key="4">
    <source>
        <dbReference type="EMBL" id="MFB8775917.1"/>
    </source>
</evidence>
<sequence>MTAVREAPLRPRLLVRGPGLTPPELTRGPLLWLVRPPQDGLPADTSVLDAGERQRAAALRRPAERALYVAAHTALRRVLGAYAGLPAAAVPLTRLPCPGCGGPHGRPALAGPHGAGVHFSLARTEGLALIGLAAGPIGVDLERVPGPRLAADAARSLHPRERAELAGLPGVDRPAAFARCWTRKEALVKATGDGLSGAVLRDRYLGTDGRPGGQPGWTVVDVAVPVGWAAACVVPESLSRRAVPRARRTAPCASRGSHGRR</sequence>
<keyword evidence="2 4" id="KW-0808">Transferase</keyword>
<dbReference type="PANTHER" id="PTHR12215">
    <property type="entry name" value="PHOSPHOPANTETHEINE TRANSFERASE"/>
    <property type="match status" value="1"/>
</dbReference>
<keyword evidence="5" id="KW-1185">Reference proteome</keyword>
<comment type="similarity">
    <text evidence="1">Belongs to the P-Pant transferase superfamily. Gsp/Sfp/HetI/AcpT family.</text>
</comment>
<dbReference type="InterPro" id="IPR050559">
    <property type="entry name" value="P-Pant_transferase_sf"/>
</dbReference>
<name>A0ABV5EGB8_9ACTN</name>
<dbReference type="Pfam" id="PF01648">
    <property type="entry name" value="ACPS"/>
    <property type="match status" value="1"/>
</dbReference>
<feature type="domain" description="4'-phosphopantetheinyl transferase" evidence="3">
    <location>
        <begin position="136"/>
        <end position="196"/>
    </location>
</feature>
<dbReference type="Proteomes" id="UP001585080">
    <property type="component" value="Unassembled WGS sequence"/>
</dbReference>
<dbReference type="Gene3D" id="3.90.470.20">
    <property type="entry name" value="4'-phosphopantetheinyl transferase domain"/>
    <property type="match status" value="1"/>
</dbReference>
<dbReference type="GO" id="GO:0016740">
    <property type="term" value="F:transferase activity"/>
    <property type="evidence" value="ECO:0007669"/>
    <property type="project" value="UniProtKB-KW"/>
</dbReference>
<dbReference type="PANTHER" id="PTHR12215:SF10">
    <property type="entry name" value="L-AMINOADIPATE-SEMIALDEHYDE DEHYDROGENASE-PHOSPHOPANTETHEINYL TRANSFERASE"/>
    <property type="match status" value="1"/>
</dbReference>
<dbReference type="InterPro" id="IPR008278">
    <property type="entry name" value="4-PPantetheinyl_Trfase_dom"/>
</dbReference>
<dbReference type="EMBL" id="JAYMRP010000025">
    <property type="protein sequence ID" value="MFB8775917.1"/>
    <property type="molecule type" value="Genomic_DNA"/>
</dbReference>
<dbReference type="InterPro" id="IPR037143">
    <property type="entry name" value="4-PPantetheinyl_Trfase_dom_sf"/>
</dbReference>
<comment type="caution">
    <text evidence="4">The sequence shown here is derived from an EMBL/GenBank/DDBJ whole genome shotgun (WGS) entry which is preliminary data.</text>
</comment>
<evidence type="ECO:0000313" key="5">
    <source>
        <dbReference type="Proteomes" id="UP001585080"/>
    </source>
</evidence>